<sequence length="334" mass="34738">MTRPSRPLRLVVLSGGVGGARFTRGLLAHLDRTGLEADVTVVANTGDDMTLHGLRICPDLDTLMYTLAGVVHEEQGWGRRDETRRVADELAPYGVGWEWFTLGDRDIATHLARTSLLAAGATLSEATARLSARWDLPVTLRPMADEPVETHVELADGSLLHFEEWWVRTRAAEVPRRFVQVGVDEASAAPGVVEAITGADAVIVPPSNPVVSVGTILGVPGIAEALSATAAPVVGVSPLIGGAPVRGMADACLAAIGVAATAEAVAVDLRARHGRLDGWLVDDADAAAVAGLREAGIEALARPLWMTDLDATAAIAGAALGLAFELAAGLSQRG</sequence>
<dbReference type="InterPro" id="IPR038136">
    <property type="entry name" value="CofD-like_dom_sf"/>
</dbReference>
<proteinExistence type="inferred from homology"/>
<organism evidence="3 4">
    <name type="scientific">Demequina litoralis</name>
    <dbReference type="NCBI Taxonomy" id="3051660"/>
    <lineage>
        <taxon>Bacteria</taxon>
        <taxon>Bacillati</taxon>
        <taxon>Actinomycetota</taxon>
        <taxon>Actinomycetes</taxon>
        <taxon>Micrococcales</taxon>
        <taxon>Demequinaceae</taxon>
        <taxon>Demequina</taxon>
    </lineage>
</organism>
<comment type="caution">
    <text evidence="3">The sequence shown here is derived from an EMBL/GenBank/DDBJ whole genome shotgun (WGS) entry which is preliminary data.</text>
</comment>
<gene>
    <name evidence="3" type="primary">cofD</name>
    <name evidence="3" type="ORF">QQX09_05470</name>
</gene>
<dbReference type="EC" id="2.7.8.28" evidence="3"/>
<dbReference type="HAMAP" id="MF_01257">
    <property type="entry name" value="CofD"/>
    <property type="match status" value="1"/>
</dbReference>
<dbReference type="Gene3D" id="3.40.50.10680">
    <property type="entry name" value="CofD-like domains"/>
    <property type="match status" value="1"/>
</dbReference>
<protein>
    <submittedName>
        <fullName evidence="3">2-phospho-L-lactate transferase</fullName>
        <ecNumber evidence="3">2.7.8.28</ecNumber>
    </submittedName>
</protein>
<evidence type="ECO:0000256" key="1">
    <source>
        <dbReference type="ARBA" id="ARBA00022679"/>
    </source>
</evidence>
<name>A0ABT8G829_9MICO</name>
<keyword evidence="1 3" id="KW-0808">Transferase</keyword>
<dbReference type="Gene3D" id="1.10.8.240">
    <property type="entry name" value="CofD-like domain"/>
    <property type="match status" value="1"/>
</dbReference>
<reference evidence="3" key="1">
    <citation type="submission" date="2023-06" db="EMBL/GenBank/DDBJ databases">
        <title>Sysu t00192.</title>
        <authorList>
            <person name="Gao L."/>
            <person name="Fang B.-Z."/>
            <person name="Li W.-J."/>
        </authorList>
    </citation>
    <scope>NUCLEOTIDE SEQUENCE</scope>
    <source>
        <strain evidence="3">SYSU T00192</strain>
    </source>
</reference>
<accession>A0ABT8G829</accession>
<dbReference type="EMBL" id="JAUHPW010000003">
    <property type="protein sequence ID" value="MDN4475305.1"/>
    <property type="molecule type" value="Genomic_DNA"/>
</dbReference>
<dbReference type="RefSeq" id="WP_301131747.1">
    <property type="nucleotide sequence ID" value="NZ_JAUHPW010000003.1"/>
</dbReference>
<evidence type="ECO:0000256" key="2">
    <source>
        <dbReference type="ARBA" id="ARBA00022842"/>
    </source>
</evidence>
<keyword evidence="4" id="KW-1185">Reference proteome</keyword>
<evidence type="ECO:0000313" key="3">
    <source>
        <dbReference type="EMBL" id="MDN4475305.1"/>
    </source>
</evidence>
<dbReference type="PANTHER" id="PTHR43007">
    <property type="entry name" value="2-PHOSPHO-L-LACTATE TRANSFERASE"/>
    <property type="match status" value="1"/>
</dbReference>
<dbReference type="PANTHER" id="PTHR43007:SF1">
    <property type="entry name" value="2-PHOSPHO-L-LACTATE TRANSFERASE"/>
    <property type="match status" value="1"/>
</dbReference>
<dbReference type="SUPFAM" id="SSF142338">
    <property type="entry name" value="CofD-like"/>
    <property type="match status" value="1"/>
</dbReference>
<dbReference type="InterPro" id="IPR010115">
    <property type="entry name" value="FbiA/CofD"/>
</dbReference>
<dbReference type="NCBIfam" id="TIGR01819">
    <property type="entry name" value="F420_cofD"/>
    <property type="match status" value="1"/>
</dbReference>
<dbReference type="InterPro" id="IPR002882">
    <property type="entry name" value="CofD"/>
</dbReference>
<evidence type="ECO:0000313" key="4">
    <source>
        <dbReference type="Proteomes" id="UP001172728"/>
    </source>
</evidence>
<dbReference type="Proteomes" id="UP001172728">
    <property type="component" value="Unassembled WGS sequence"/>
</dbReference>
<dbReference type="GO" id="GO:0043743">
    <property type="term" value="F:LPPG:FO 2-phospho-L-lactate transferase activity"/>
    <property type="evidence" value="ECO:0007669"/>
    <property type="project" value="UniProtKB-EC"/>
</dbReference>
<dbReference type="Pfam" id="PF01933">
    <property type="entry name" value="CofD"/>
    <property type="match status" value="1"/>
</dbReference>
<keyword evidence="2" id="KW-0460">Magnesium</keyword>